<organism evidence="2">
    <name type="scientific">Arion vulgaris</name>
    <dbReference type="NCBI Taxonomy" id="1028688"/>
    <lineage>
        <taxon>Eukaryota</taxon>
        <taxon>Metazoa</taxon>
        <taxon>Spiralia</taxon>
        <taxon>Lophotrochozoa</taxon>
        <taxon>Mollusca</taxon>
        <taxon>Gastropoda</taxon>
        <taxon>Heterobranchia</taxon>
        <taxon>Euthyneura</taxon>
        <taxon>Panpulmonata</taxon>
        <taxon>Eupulmonata</taxon>
        <taxon>Stylommatophora</taxon>
        <taxon>Helicina</taxon>
        <taxon>Arionoidea</taxon>
        <taxon>Arionidae</taxon>
        <taxon>Arion</taxon>
    </lineage>
</organism>
<evidence type="ECO:0000313" key="2">
    <source>
        <dbReference type="EMBL" id="CEK81013.1"/>
    </source>
</evidence>
<name>A0A0B7AJL7_9EUPU</name>
<gene>
    <name evidence="2" type="primary">ORF123842</name>
</gene>
<sequence length="60" mass="6906">MWMSGLLDFVSYILTNFHLCTKNTTDERSKSVTVKQCSSGLILYKYLYKQIVCAIVSHVK</sequence>
<feature type="chain" id="PRO_5013266320" evidence="1">
    <location>
        <begin position="16"/>
        <end position="60"/>
    </location>
</feature>
<keyword evidence="1" id="KW-0732">Signal</keyword>
<accession>A0A0B7AJL7</accession>
<reference evidence="2" key="1">
    <citation type="submission" date="2014-12" db="EMBL/GenBank/DDBJ databases">
        <title>Insight into the proteome of Arion vulgaris.</title>
        <authorList>
            <person name="Aradska J."/>
            <person name="Bulat T."/>
            <person name="Smidak R."/>
            <person name="Sarate P."/>
            <person name="Gangsoo J."/>
            <person name="Sialana F."/>
            <person name="Bilban M."/>
            <person name="Lubec G."/>
        </authorList>
    </citation>
    <scope>NUCLEOTIDE SEQUENCE</scope>
    <source>
        <tissue evidence="2">Skin</tissue>
    </source>
</reference>
<evidence type="ECO:0000256" key="1">
    <source>
        <dbReference type="SAM" id="SignalP"/>
    </source>
</evidence>
<proteinExistence type="predicted"/>
<feature type="signal peptide" evidence="1">
    <location>
        <begin position="1"/>
        <end position="15"/>
    </location>
</feature>
<dbReference type="EMBL" id="HACG01034148">
    <property type="protein sequence ID" value="CEK81013.1"/>
    <property type="molecule type" value="Transcribed_RNA"/>
</dbReference>
<protein>
    <submittedName>
        <fullName evidence="2">Uncharacterized protein</fullName>
    </submittedName>
</protein>
<dbReference type="AlphaFoldDB" id="A0A0B7AJL7"/>